<dbReference type="InterPro" id="IPR011745">
    <property type="entry name" value="RNA_pol_sigma70_MYXXA"/>
</dbReference>
<accession>A0ABZ2KPY3</accession>
<keyword evidence="3" id="KW-1185">Reference proteome</keyword>
<dbReference type="InterPro" id="IPR036388">
    <property type="entry name" value="WH-like_DNA-bd_sf"/>
</dbReference>
<gene>
    <name evidence="2" type="ORF">LZC95_21500</name>
</gene>
<proteinExistence type="predicted"/>
<protein>
    <submittedName>
        <fullName evidence="2">Transcriptional regulator</fullName>
    </submittedName>
</protein>
<evidence type="ECO:0000259" key="1">
    <source>
        <dbReference type="Pfam" id="PF08281"/>
    </source>
</evidence>
<dbReference type="InterPro" id="IPR013324">
    <property type="entry name" value="RNA_pol_sigma_r3/r4-like"/>
</dbReference>
<name>A0ABZ2KPY3_9BACT</name>
<dbReference type="EMBL" id="CP089982">
    <property type="protein sequence ID" value="WXA99383.1"/>
    <property type="molecule type" value="Genomic_DNA"/>
</dbReference>
<organism evidence="2 3">
    <name type="scientific">Pendulispora brunnea</name>
    <dbReference type="NCBI Taxonomy" id="2905690"/>
    <lineage>
        <taxon>Bacteria</taxon>
        <taxon>Pseudomonadati</taxon>
        <taxon>Myxococcota</taxon>
        <taxon>Myxococcia</taxon>
        <taxon>Myxococcales</taxon>
        <taxon>Sorangiineae</taxon>
        <taxon>Pendulisporaceae</taxon>
        <taxon>Pendulispora</taxon>
    </lineage>
</organism>
<dbReference type="Proteomes" id="UP001379533">
    <property type="component" value="Chromosome"/>
</dbReference>
<feature type="domain" description="RNA polymerase sigma factor 70 region 4 type 2" evidence="1">
    <location>
        <begin position="207"/>
        <end position="258"/>
    </location>
</feature>
<dbReference type="Pfam" id="PF08281">
    <property type="entry name" value="Sigma70_r4_2"/>
    <property type="match status" value="1"/>
</dbReference>
<evidence type="ECO:0000313" key="2">
    <source>
        <dbReference type="EMBL" id="WXA99383.1"/>
    </source>
</evidence>
<evidence type="ECO:0000313" key="3">
    <source>
        <dbReference type="Proteomes" id="UP001379533"/>
    </source>
</evidence>
<dbReference type="InterPro" id="IPR013249">
    <property type="entry name" value="RNA_pol_sigma70_r4_t2"/>
</dbReference>
<reference evidence="2 3" key="1">
    <citation type="submission" date="2021-12" db="EMBL/GenBank/DDBJ databases">
        <title>Discovery of the Pendulisporaceae a myxobacterial family with distinct sporulation behavior and unique specialized metabolism.</title>
        <authorList>
            <person name="Garcia R."/>
            <person name="Popoff A."/>
            <person name="Bader C.D."/>
            <person name="Loehr J."/>
            <person name="Walesch S."/>
            <person name="Walt C."/>
            <person name="Boldt J."/>
            <person name="Bunk B."/>
            <person name="Haeckl F.J.F.P.J."/>
            <person name="Gunesch A.P."/>
            <person name="Birkelbach J."/>
            <person name="Nuebel U."/>
            <person name="Pietschmann T."/>
            <person name="Bach T."/>
            <person name="Mueller R."/>
        </authorList>
    </citation>
    <scope>NUCLEOTIDE SEQUENCE [LARGE SCALE GENOMIC DNA]</scope>
    <source>
        <strain evidence="2 3">MSr12523</strain>
    </source>
</reference>
<dbReference type="NCBIfam" id="TIGR03001">
    <property type="entry name" value="Sig-70_gmx1"/>
    <property type="match status" value="1"/>
</dbReference>
<dbReference type="RefSeq" id="WP_394850021.1">
    <property type="nucleotide sequence ID" value="NZ_CP089982.1"/>
</dbReference>
<dbReference type="SUPFAM" id="SSF88659">
    <property type="entry name" value="Sigma3 and sigma4 domains of RNA polymerase sigma factors"/>
    <property type="match status" value="1"/>
</dbReference>
<dbReference type="Gene3D" id="1.10.10.10">
    <property type="entry name" value="Winged helix-like DNA-binding domain superfamily/Winged helix DNA-binding domain"/>
    <property type="match status" value="1"/>
</dbReference>
<sequence>MVSVSGVSSLAASLLAHAKGGLGDELRKVDDLDGVLADLVAKARGTWPDLEVTEEAFMRHIAAVLETAEALPALFASDLYLALACAQGHPRALAHFDRTFLKPASVHVRSAKMSHVDPADVEQLLREKLFVADAANQRPAKISTYGGRGPLAAWVRVAATRVALSLQRSATTKAHDADIEALYTFAAADNPELDHLRAKYTDAFRIAFHDALADLTSEERNVLRLSIVDHLPAEAIARVFGVHRATITRRIANARDALFDGMRRRLAERLQLNQAEFESVMGVLLSEFDVSVQRVLAEMKSTV</sequence>